<keyword evidence="2" id="KW-1185">Reference proteome</keyword>
<evidence type="ECO:0000313" key="1">
    <source>
        <dbReference type="EMBL" id="KAL2059492.1"/>
    </source>
</evidence>
<dbReference type="EMBL" id="JBHFEH010000001">
    <property type="protein sequence ID" value="KAL2059492.1"/>
    <property type="molecule type" value="Genomic_DNA"/>
</dbReference>
<sequence length="102" mass="11750">MVQSNPQLKQFAWYAAYFQQQHAFIYVLDTLRANPLIADAENAWQLVSNIYENTLDMVFDTKKPIYVAVGNLCLKAYSDREAALQNGDIYPPPTSEFMLQLR</sequence>
<gene>
    <name evidence="1" type="ORF">ABVK25_000785</name>
</gene>
<accession>A0ABR4BPZ0</accession>
<evidence type="ECO:0000313" key="2">
    <source>
        <dbReference type="Proteomes" id="UP001590951"/>
    </source>
</evidence>
<dbReference type="Proteomes" id="UP001590951">
    <property type="component" value="Unassembled WGS sequence"/>
</dbReference>
<organism evidence="1 2">
    <name type="scientific">Lepraria finkii</name>
    <dbReference type="NCBI Taxonomy" id="1340010"/>
    <lineage>
        <taxon>Eukaryota</taxon>
        <taxon>Fungi</taxon>
        <taxon>Dikarya</taxon>
        <taxon>Ascomycota</taxon>
        <taxon>Pezizomycotina</taxon>
        <taxon>Lecanoromycetes</taxon>
        <taxon>OSLEUM clade</taxon>
        <taxon>Lecanoromycetidae</taxon>
        <taxon>Lecanorales</taxon>
        <taxon>Lecanorineae</taxon>
        <taxon>Stereocaulaceae</taxon>
        <taxon>Lepraria</taxon>
    </lineage>
</organism>
<name>A0ABR4BPZ0_9LECA</name>
<reference evidence="1 2" key="1">
    <citation type="submission" date="2024-09" db="EMBL/GenBank/DDBJ databases">
        <title>Rethinking Asexuality: The Enigmatic Case of Functional Sexual Genes in Lepraria (Stereocaulaceae).</title>
        <authorList>
            <person name="Doellman M."/>
            <person name="Sun Y."/>
            <person name="Barcenas-Pena A."/>
            <person name="Lumbsch H.T."/>
            <person name="Grewe F."/>
        </authorList>
    </citation>
    <scope>NUCLEOTIDE SEQUENCE [LARGE SCALE GENOMIC DNA]</scope>
    <source>
        <strain evidence="1 2">Grewe 0041</strain>
    </source>
</reference>
<protein>
    <submittedName>
        <fullName evidence="1">Uncharacterized protein</fullName>
    </submittedName>
</protein>
<comment type="caution">
    <text evidence="1">The sequence shown here is derived from an EMBL/GenBank/DDBJ whole genome shotgun (WGS) entry which is preliminary data.</text>
</comment>
<proteinExistence type="predicted"/>